<protein>
    <submittedName>
        <fullName evidence="2">ADP-ribosylglycohydrolase family protein</fullName>
    </submittedName>
</protein>
<dbReference type="Gene3D" id="1.10.4080.10">
    <property type="entry name" value="ADP-ribosylation/Crystallin J1"/>
    <property type="match status" value="1"/>
</dbReference>
<proteinExistence type="predicted"/>
<dbReference type="SUPFAM" id="SSF101478">
    <property type="entry name" value="ADP-ribosylglycohydrolase"/>
    <property type="match status" value="1"/>
</dbReference>
<evidence type="ECO:0000313" key="3">
    <source>
        <dbReference type="Proteomes" id="UP001595925"/>
    </source>
</evidence>
<evidence type="ECO:0000313" key="2">
    <source>
        <dbReference type="EMBL" id="MFC4990050.1"/>
    </source>
</evidence>
<feature type="binding site" evidence="1">
    <location>
        <position position="79"/>
    </location>
    <ligand>
        <name>Mg(2+)</name>
        <dbReference type="ChEBI" id="CHEBI:18420"/>
        <label>1</label>
    </ligand>
</feature>
<dbReference type="Pfam" id="PF03747">
    <property type="entry name" value="ADP_ribosyl_GH"/>
    <property type="match status" value="1"/>
</dbReference>
<dbReference type="AlphaFoldDB" id="A0ABD5QJY6"/>
<evidence type="ECO:0000256" key="1">
    <source>
        <dbReference type="PIRSR" id="PIRSR605502-1"/>
    </source>
</evidence>
<feature type="binding site" evidence="1">
    <location>
        <position position="81"/>
    </location>
    <ligand>
        <name>Mg(2+)</name>
        <dbReference type="ChEBI" id="CHEBI:18420"/>
        <label>1</label>
    </ligand>
</feature>
<dbReference type="PANTHER" id="PTHR16222">
    <property type="entry name" value="ADP-RIBOSYLGLYCOHYDROLASE"/>
    <property type="match status" value="1"/>
</dbReference>
<dbReference type="PANTHER" id="PTHR16222:SF12">
    <property type="entry name" value="ADP-RIBOSYLGLYCOHYDROLASE-RELATED"/>
    <property type="match status" value="1"/>
</dbReference>
<accession>A0ABD5QJY6</accession>
<dbReference type="InterPro" id="IPR005502">
    <property type="entry name" value="Ribosyl_crysJ1"/>
</dbReference>
<sequence length="126" mass="13324">MADEDRPLETAKTALESELPEEVNEVIELVLDSRHGPRDTLDLEKSGYVVTTLQAGLYHGLTADSAEEAIVNAVMMGGDTDTIGAVAGAVAGTRFGVDALPERWLDSLAVGNELDTLASQLLDIEA</sequence>
<keyword evidence="1" id="KW-0479">Metal-binding</keyword>
<dbReference type="EMBL" id="JBHSJG010000059">
    <property type="protein sequence ID" value="MFC4990050.1"/>
    <property type="molecule type" value="Genomic_DNA"/>
</dbReference>
<dbReference type="Proteomes" id="UP001595925">
    <property type="component" value="Unassembled WGS sequence"/>
</dbReference>
<dbReference type="InterPro" id="IPR036705">
    <property type="entry name" value="Ribosyl_crysJ1_sf"/>
</dbReference>
<comment type="cofactor">
    <cofactor evidence="1">
        <name>Mg(2+)</name>
        <dbReference type="ChEBI" id="CHEBI:18420"/>
    </cofactor>
    <text evidence="1">Binds 2 magnesium ions per subunit.</text>
</comment>
<dbReference type="InterPro" id="IPR050792">
    <property type="entry name" value="ADP-ribosylglycohydrolase"/>
</dbReference>
<feature type="binding site" evidence="1">
    <location>
        <position position="82"/>
    </location>
    <ligand>
        <name>Mg(2+)</name>
        <dbReference type="ChEBI" id="CHEBI:18420"/>
        <label>1</label>
    </ligand>
</feature>
<reference evidence="2 3" key="1">
    <citation type="journal article" date="2019" name="Int. J. Syst. Evol. Microbiol.">
        <title>The Global Catalogue of Microorganisms (GCM) 10K type strain sequencing project: providing services to taxonomists for standard genome sequencing and annotation.</title>
        <authorList>
            <consortium name="The Broad Institute Genomics Platform"/>
            <consortium name="The Broad Institute Genome Sequencing Center for Infectious Disease"/>
            <person name="Wu L."/>
            <person name="Ma J."/>
        </authorList>
    </citation>
    <scope>NUCLEOTIDE SEQUENCE [LARGE SCALE GENOMIC DNA]</scope>
    <source>
        <strain evidence="2 3">CGMCC 1.15824</strain>
    </source>
</reference>
<gene>
    <name evidence="2" type="ORF">ACFPFO_20255</name>
</gene>
<name>A0ABD5QJY6_9EURY</name>
<keyword evidence="3" id="KW-1185">Reference proteome</keyword>
<organism evidence="2 3">
    <name type="scientific">Saliphagus infecundisoli</name>
    <dbReference type="NCBI Taxonomy" id="1849069"/>
    <lineage>
        <taxon>Archaea</taxon>
        <taxon>Methanobacteriati</taxon>
        <taxon>Methanobacteriota</taxon>
        <taxon>Stenosarchaea group</taxon>
        <taxon>Halobacteria</taxon>
        <taxon>Halobacteriales</taxon>
        <taxon>Natrialbaceae</taxon>
        <taxon>Saliphagus</taxon>
    </lineage>
</organism>
<comment type="caution">
    <text evidence="2">The sequence shown here is derived from an EMBL/GenBank/DDBJ whole genome shotgun (WGS) entry which is preliminary data.</text>
</comment>
<keyword evidence="1" id="KW-0460">Magnesium</keyword>
<dbReference type="RefSeq" id="WP_263623784.1">
    <property type="nucleotide sequence ID" value="NZ_JAIVEF010000032.1"/>
</dbReference>